<dbReference type="PROSITE" id="PS50089">
    <property type="entry name" value="ZF_RING_2"/>
    <property type="match status" value="1"/>
</dbReference>
<dbReference type="GO" id="GO:0061630">
    <property type="term" value="F:ubiquitin protein ligase activity"/>
    <property type="evidence" value="ECO:0007669"/>
    <property type="project" value="TreeGrafter"/>
</dbReference>
<proteinExistence type="predicted"/>
<keyword evidence="8" id="KW-1185">Reference proteome</keyword>
<feature type="compositionally biased region" description="Low complexity" evidence="5">
    <location>
        <begin position="329"/>
        <end position="340"/>
    </location>
</feature>
<evidence type="ECO:0000313" key="7">
    <source>
        <dbReference type="EMBL" id="KAF2851679.1"/>
    </source>
</evidence>
<name>A0A6A7BBG2_9PLEO</name>
<feature type="region of interest" description="Disordered" evidence="5">
    <location>
        <begin position="22"/>
        <end position="62"/>
    </location>
</feature>
<evidence type="ECO:0000256" key="2">
    <source>
        <dbReference type="ARBA" id="ARBA00022771"/>
    </source>
</evidence>
<dbReference type="OrthoDB" id="8062037at2759"/>
<evidence type="ECO:0000256" key="3">
    <source>
        <dbReference type="ARBA" id="ARBA00022833"/>
    </source>
</evidence>
<dbReference type="EMBL" id="MU006301">
    <property type="protein sequence ID" value="KAF2851679.1"/>
    <property type="molecule type" value="Genomic_DNA"/>
</dbReference>
<keyword evidence="2 4" id="KW-0863">Zinc-finger</keyword>
<evidence type="ECO:0000256" key="1">
    <source>
        <dbReference type="ARBA" id="ARBA00022723"/>
    </source>
</evidence>
<dbReference type="GO" id="GO:0008270">
    <property type="term" value="F:zinc ion binding"/>
    <property type="evidence" value="ECO:0007669"/>
    <property type="project" value="UniProtKB-KW"/>
</dbReference>
<dbReference type="GO" id="GO:0016567">
    <property type="term" value="P:protein ubiquitination"/>
    <property type="evidence" value="ECO:0007669"/>
    <property type="project" value="TreeGrafter"/>
</dbReference>
<gene>
    <name evidence="7" type="ORF">T440DRAFT_478214</name>
</gene>
<dbReference type="Pfam" id="PF13639">
    <property type="entry name" value="zf-RING_2"/>
    <property type="match status" value="1"/>
</dbReference>
<feature type="compositionally biased region" description="Polar residues" evidence="5">
    <location>
        <begin position="41"/>
        <end position="62"/>
    </location>
</feature>
<dbReference type="Gene3D" id="3.30.40.10">
    <property type="entry name" value="Zinc/RING finger domain, C3HC4 (zinc finger)"/>
    <property type="match status" value="1"/>
</dbReference>
<dbReference type="SMART" id="SM00184">
    <property type="entry name" value="RING"/>
    <property type="match status" value="1"/>
</dbReference>
<feature type="compositionally biased region" description="Low complexity" evidence="5">
    <location>
        <begin position="25"/>
        <end position="40"/>
    </location>
</feature>
<evidence type="ECO:0000259" key="6">
    <source>
        <dbReference type="PROSITE" id="PS50089"/>
    </source>
</evidence>
<dbReference type="PANTHER" id="PTHR45969">
    <property type="entry name" value="RING ZINC FINGER PROTEIN-RELATED"/>
    <property type="match status" value="1"/>
</dbReference>
<dbReference type="Proteomes" id="UP000799423">
    <property type="component" value="Unassembled WGS sequence"/>
</dbReference>
<feature type="domain" description="RING-type" evidence="6">
    <location>
        <begin position="98"/>
        <end position="146"/>
    </location>
</feature>
<evidence type="ECO:0000256" key="5">
    <source>
        <dbReference type="SAM" id="MobiDB-lite"/>
    </source>
</evidence>
<feature type="region of interest" description="Disordered" evidence="5">
    <location>
        <begin position="262"/>
        <end position="347"/>
    </location>
</feature>
<dbReference type="SUPFAM" id="SSF57850">
    <property type="entry name" value="RING/U-box"/>
    <property type="match status" value="1"/>
</dbReference>
<feature type="region of interest" description="Disordered" evidence="5">
    <location>
        <begin position="158"/>
        <end position="190"/>
    </location>
</feature>
<feature type="compositionally biased region" description="Acidic residues" evidence="5">
    <location>
        <begin position="174"/>
        <end position="190"/>
    </location>
</feature>
<protein>
    <recommendedName>
        <fullName evidence="6">RING-type domain-containing protein</fullName>
    </recommendedName>
</protein>
<keyword evidence="1" id="KW-0479">Metal-binding</keyword>
<evidence type="ECO:0000313" key="8">
    <source>
        <dbReference type="Proteomes" id="UP000799423"/>
    </source>
</evidence>
<accession>A0A6A7BBG2</accession>
<dbReference type="InterPro" id="IPR001841">
    <property type="entry name" value="Znf_RING"/>
</dbReference>
<organism evidence="7 8">
    <name type="scientific">Plenodomus tracheiphilus IPT5</name>
    <dbReference type="NCBI Taxonomy" id="1408161"/>
    <lineage>
        <taxon>Eukaryota</taxon>
        <taxon>Fungi</taxon>
        <taxon>Dikarya</taxon>
        <taxon>Ascomycota</taxon>
        <taxon>Pezizomycotina</taxon>
        <taxon>Dothideomycetes</taxon>
        <taxon>Pleosporomycetidae</taxon>
        <taxon>Pleosporales</taxon>
        <taxon>Pleosporineae</taxon>
        <taxon>Leptosphaeriaceae</taxon>
        <taxon>Plenodomus</taxon>
    </lineage>
</organism>
<evidence type="ECO:0000256" key="4">
    <source>
        <dbReference type="PROSITE-ProRule" id="PRU00175"/>
    </source>
</evidence>
<keyword evidence="3" id="KW-0862">Zinc</keyword>
<dbReference type="AlphaFoldDB" id="A0A6A7BBG2"/>
<sequence length="347" mass="38766">MPVSDMTQPMFFPGFVPSAPHYDNTTTSSESSEDGPSPTTAISQMNLSTSSRPVATQASASCPTPITDTVLRTQSQFYMTGVSGVSPSTLSTEIELDCTICFDRLATNAVKLHVCDHMFHMDCILLWFDGSAPRDGQRRGTCPNCRCELYAPDQPQDAAVWQDTDVRDPSLVTEDIDEGPWGDEDYDDDEEDYGYDYENYEDDDALWDSDDESADEETRRFSAEVRRLNTFHPARPSRADFEYEPVDLYAANPHTARPAVLVPEQETQPEPQISPDAWPEERDSDEVYDEPPAQRATRVPHRNLSPVRPLAAVTPCVHSTTRPQEIADESSSTIDSSNESQHINEIN</sequence>
<dbReference type="InterPro" id="IPR013083">
    <property type="entry name" value="Znf_RING/FYVE/PHD"/>
</dbReference>
<reference evidence="7" key="1">
    <citation type="submission" date="2020-01" db="EMBL/GenBank/DDBJ databases">
        <authorList>
            <consortium name="DOE Joint Genome Institute"/>
            <person name="Haridas S."/>
            <person name="Albert R."/>
            <person name="Binder M."/>
            <person name="Bloem J."/>
            <person name="Labutti K."/>
            <person name="Salamov A."/>
            <person name="Andreopoulos B."/>
            <person name="Baker S.E."/>
            <person name="Barry K."/>
            <person name="Bills G."/>
            <person name="Bluhm B.H."/>
            <person name="Cannon C."/>
            <person name="Castanera R."/>
            <person name="Culley D.E."/>
            <person name="Daum C."/>
            <person name="Ezra D."/>
            <person name="Gonzalez J.B."/>
            <person name="Henrissat B."/>
            <person name="Kuo A."/>
            <person name="Liang C."/>
            <person name="Lipzen A."/>
            <person name="Lutzoni F."/>
            <person name="Magnuson J."/>
            <person name="Mondo S."/>
            <person name="Nolan M."/>
            <person name="Ohm R."/>
            <person name="Pangilinan J."/>
            <person name="Park H.-J."/>
            <person name="Ramirez L."/>
            <person name="Alfaro M."/>
            <person name="Sun H."/>
            <person name="Tritt A."/>
            <person name="Yoshinaga Y."/>
            <person name="Zwiers L.-H."/>
            <person name="Turgeon B.G."/>
            <person name="Goodwin S.B."/>
            <person name="Spatafora J.W."/>
            <person name="Crous P.W."/>
            <person name="Grigoriev I.V."/>
        </authorList>
    </citation>
    <scope>NUCLEOTIDE SEQUENCE</scope>
    <source>
        <strain evidence="7">IPT5</strain>
    </source>
</reference>
<dbReference type="PANTHER" id="PTHR45969:SF69">
    <property type="entry name" value="FINGER DOMAIN PROTEIN, PUTATIVE (AFU_ORTHOLOGUE AFUA_3G12190)-RELATED"/>
    <property type="match status" value="1"/>
</dbReference>